<sequence>MRKLIALSIIVGCSASVPLIYQTKPELFQALVRDQLSSAKEVEAEQDTLLAAARVPVREQKQLTGRRVEVPMDSRGHFLAEFKINGRRTTAMIDTGATLVAFNETTARRLGIQLSPSEFRYQVNTANGTVSAASAKIDSLQIGRIHVEDVDALVLEDKALSATLIGMSFLNRLQKFRVENGAMLLEQ</sequence>
<dbReference type="Gene3D" id="2.40.70.10">
    <property type="entry name" value="Acid Proteases"/>
    <property type="match status" value="1"/>
</dbReference>
<organism evidence="1 2">
    <name type="scientific">Nitratireductor mangrovi</name>
    <dbReference type="NCBI Taxonomy" id="2599600"/>
    <lineage>
        <taxon>Bacteria</taxon>
        <taxon>Pseudomonadati</taxon>
        <taxon>Pseudomonadota</taxon>
        <taxon>Alphaproteobacteria</taxon>
        <taxon>Hyphomicrobiales</taxon>
        <taxon>Phyllobacteriaceae</taxon>
        <taxon>Nitratireductor</taxon>
    </lineage>
</organism>
<keyword evidence="2" id="KW-1185">Reference proteome</keyword>
<keyword evidence="1" id="KW-0645">Protease</keyword>
<dbReference type="InterPro" id="IPR034122">
    <property type="entry name" value="Retropepsin-like_bacterial"/>
</dbReference>
<accession>A0A5B8KZ10</accession>
<keyword evidence="1" id="KW-0378">Hydrolase</keyword>
<gene>
    <name evidence="1" type="ORF">FQ775_10450</name>
</gene>
<dbReference type="CDD" id="cd05483">
    <property type="entry name" value="retropepsin_like_bacteria"/>
    <property type="match status" value="1"/>
</dbReference>
<dbReference type="SUPFAM" id="SSF50630">
    <property type="entry name" value="Acid proteases"/>
    <property type="match status" value="1"/>
</dbReference>
<dbReference type="OrthoDB" id="7595324at2"/>
<name>A0A5B8KZ10_9HYPH</name>
<dbReference type="InterPro" id="IPR011969">
    <property type="entry name" value="Clan_AA_Asp_peptidase_C"/>
</dbReference>
<dbReference type="GO" id="GO:0006508">
    <property type="term" value="P:proteolysis"/>
    <property type="evidence" value="ECO:0007669"/>
    <property type="project" value="UniProtKB-KW"/>
</dbReference>
<protein>
    <submittedName>
        <fullName evidence="1">TIGR02281 family clan AA aspartic protease</fullName>
        <ecNumber evidence="1">3.4.23.-</ecNumber>
    </submittedName>
</protein>
<dbReference type="AlphaFoldDB" id="A0A5B8KZ10"/>
<dbReference type="EMBL" id="CP042301">
    <property type="protein sequence ID" value="QDZ00772.1"/>
    <property type="molecule type" value="Genomic_DNA"/>
</dbReference>
<proteinExistence type="predicted"/>
<dbReference type="Pfam" id="PF13975">
    <property type="entry name" value="gag-asp_proteas"/>
    <property type="match status" value="1"/>
</dbReference>
<dbReference type="NCBIfam" id="TIGR02281">
    <property type="entry name" value="clan_AA_DTGA"/>
    <property type="match status" value="1"/>
</dbReference>
<dbReference type="Proteomes" id="UP000321389">
    <property type="component" value="Chromosome"/>
</dbReference>
<dbReference type="EC" id="3.4.23.-" evidence="1"/>
<dbReference type="GO" id="GO:0008233">
    <property type="term" value="F:peptidase activity"/>
    <property type="evidence" value="ECO:0007669"/>
    <property type="project" value="UniProtKB-KW"/>
</dbReference>
<reference evidence="1" key="1">
    <citation type="submission" date="2020-04" db="EMBL/GenBank/DDBJ databases">
        <title>Nitratireductor sp. nov. isolated from mangrove soil.</title>
        <authorList>
            <person name="Ye Y."/>
        </authorList>
    </citation>
    <scope>NUCLEOTIDE SEQUENCE</scope>
    <source>
        <strain evidence="1">SY7</strain>
    </source>
</reference>
<dbReference type="RefSeq" id="WP_146299418.1">
    <property type="nucleotide sequence ID" value="NZ_CP042301.2"/>
</dbReference>
<evidence type="ECO:0000313" key="1">
    <source>
        <dbReference type="EMBL" id="QDZ00772.1"/>
    </source>
</evidence>
<evidence type="ECO:0000313" key="2">
    <source>
        <dbReference type="Proteomes" id="UP000321389"/>
    </source>
</evidence>
<dbReference type="KEGG" id="niy:FQ775_10450"/>
<dbReference type="InterPro" id="IPR021109">
    <property type="entry name" value="Peptidase_aspartic_dom_sf"/>
</dbReference>